<dbReference type="InterPro" id="IPR018263">
    <property type="entry name" value="Ribosomal_eL32_CS"/>
</dbReference>
<dbReference type="PANTHER" id="PTHR23413">
    <property type="entry name" value="60S RIBOSOMAL PROTEIN L32 AND DNA-DIRECTED RNA POLYMERASE II, SUBUNIT N"/>
    <property type="match status" value="1"/>
</dbReference>
<evidence type="ECO:0000256" key="2">
    <source>
        <dbReference type="ARBA" id="ARBA00022980"/>
    </source>
</evidence>
<proteinExistence type="inferred from homology"/>
<reference evidence="5 6" key="1">
    <citation type="submission" date="2023-03" db="EMBL/GenBank/DDBJ databases">
        <title>High-quality genome of Scylla paramamosain provides insights in environmental adaptation.</title>
        <authorList>
            <person name="Zhang L."/>
        </authorList>
    </citation>
    <scope>NUCLEOTIDE SEQUENCE [LARGE SCALE GENOMIC DNA]</scope>
    <source>
        <strain evidence="5">LZ_2023a</strain>
        <tissue evidence="5">Muscle</tissue>
    </source>
</reference>
<dbReference type="PANTHER" id="PTHR23413:SF1">
    <property type="entry name" value="RIBOSOMAL PROTEIN L32"/>
    <property type="match status" value="1"/>
</dbReference>
<comment type="similarity">
    <text evidence="1">Belongs to the eukaryotic ribosomal protein eL32 family.</text>
</comment>
<dbReference type="PROSITE" id="PS00580">
    <property type="entry name" value="RIBOSOMAL_L32E"/>
    <property type="match status" value="1"/>
</dbReference>
<accession>A0AAW0SB39</accession>
<comment type="caution">
    <text evidence="5">The sequence shown here is derived from an EMBL/GenBank/DDBJ whole genome shotgun (WGS) entry which is preliminary data.</text>
</comment>
<evidence type="ECO:0000313" key="6">
    <source>
        <dbReference type="Proteomes" id="UP001487740"/>
    </source>
</evidence>
<keyword evidence="6" id="KW-1185">Reference proteome</keyword>
<dbReference type="InterPro" id="IPR001515">
    <property type="entry name" value="Ribosomal_eL32"/>
</dbReference>
<sequence>KFIRHQSDRYVKIRPNWRKPKGIDNRVRRRFKEQYLMPNVGYGSATKTKHMLPNGFRKVLIHNVRVSDAAPAGGEWGAKVKLG</sequence>
<gene>
    <name evidence="5" type="ORF">O3P69_014184</name>
</gene>
<feature type="non-terminal residue" evidence="5">
    <location>
        <position position="1"/>
    </location>
</feature>
<dbReference type="InterPro" id="IPR036351">
    <property type="entry name" value="Ribosomal_eL32_sf"/>
</dbReference>
<evidence type="ECO:0000256" key="1">
    <source>
        <dbReference type="ARBA" id="ARBA00008431"/>
    </source>
</evidence>
<dbReference type="SUPFAM" id="SSF52042">
    <property type="entry name" value="Ribosomal protein L32e"/>
    <property type="match status" value="1"/>
</dbReference>
<keyword evidence="3" id="KW-0687">Ribonucleoprotein</keyword>
<evidence type="ECO:0000256" key="4">
    <source>
        <dbReference type="ARBA" id="ARBA00035335"/>
    </source>
</evidence>
<keyword evidence="2" id="KW-0689">Ribosomal protein</keyword>
<dbReference type="Pfam" id="PF01655">
    <property type="entry name" value="Ribosomal_L32e"/>
    <property type="match status" value="1"/>
</dbReference>
<dbReference type="Proteomes" id="UP001487740">
    <property type="component" value="Unassembled WGS sequence"/>
</dbReference>
<name>A0AAW0SB39_SCYPA</name>
<dbReference type="EMBL" id="JARAKH010004867">
    <property type="protein sequence ID" value="KAK8372077.1"/>
    <property type="molecule type" value="Genomic_DNA"/>
</dbReference>
<dbReference type="GO" id="GO:0006412">
    <property type="term" value="P:translation"/>
    <property type="evidence" value="ECO:0007669"/>
    <property type="project" value="InterPro"/>
</dbReference>
<organism evidence="5 6">
    <name type="scientific">Scylla paramamosain</name>
    <name type="common">Mud crab</name>
    <dbReference type="NCBI Taxonomy" id="85552"/>
    <lineage>
        <taxon>Eukaryota</taxon>
        <taxon>Metazoa</taxon>
        <taxon>Ecdysozoa</taxon>
        <taxon>Arthropoda</taxon>
        <taxon>Crustacea</taxon>
        <taxon>Multicrustacea</taxon>
        <taxon>Malacostraca</taxon>
        <taxon>Eumalacostraca</taxon>
        <taxon>Eucarida</taxon>
        <taxon>Decapoda</taxon>
        <taxon>Pleocyemata</taxon>
        <taxon>Brachyura</taxon>
        <taxon>Eubrachyura</taxon>
        <taxon>Portunoidea</taxon>
        <taxon>Portunidae</taxon>
        <taxon>Portuninae</taxon>
        <taxon>Scylla</taxon>
    </lineage>
</organism>
<protein>
    <recommendedName>
        <fullName evidence="4">60S ribosomal protein L32</fullName>
    </recommendedName>
</protein>
<dbReference type="GO" id="GO:0022625">
    <property type="term" value="C:cytosolic large ribosomal subunit"/>
    <property type="evidence" value="ECO:0007669"/>
    <property type="project" value="TreeGrafter"/>
</dbReference>
<evidence type="ECO:0000256" key="3">
    <source>
        <dbReference type="ARBA" id="ARBA00023274"/>
    </source>
</evidence>
<evidence type="ECO:0000313" key="5">
    <source>
        <dbReference type="EMBL" id="KAK8372077.1"/>
    </source>
</evidence>
<dbReference type="AlphaFoldDB" id="A0AAW0SB39"/>
<dbReference type="GO" id="GO:0003735">
    <property type="term" value="F:structural constituent of ribosome"/>
    <property type="evidence" value="ECO:0007669"/>
    <property type="project" value="InterPro"/>
</dbReference>
<dbReference type="SMART" id="SM01393">
    <property type="entry name" value="Ribosomal_L32e"/>
    <property type="match status" value="1"/>
</dbReference>